<dbReference type="InterPro" id="IPR022966">
    <property type="entry name" value="RNase_II/R_CS"/>
</dbReference>
<comment type="caution">
    <text evidence="10">The sequence shown here is derived from an EMBL/GenBank/DDBJ whole genome shotgun (WGS) entry which is preliminary data.</text>
</comment>
<dbReference type="GO" id="GO:0003723">
    <property type="term" value="F:RNA binding"/>
    <property type="evidence" value="ECO:0007669"/>
    <property type="project" value="UniProtKB-UniRule"/>
</dbReference>
<dbReference type="EMBL" id="SMAI01000011">
    <property type="protein sequence ID" value="TCT02869.1"/>
    <property type="molecule type" value="Genomic_DNA"/>
</dbReference>
<dbReference type="Proteomes" id="UP000294664">
    <property type="component" value="Unassembled WGS sequence"/>
</dbReference>
<dbReference type="InterPro" id="IPR001900">
    <property type="entry name" value="RNase_II/R"/>
</dbReference>
<dbReference type="InterPro" id="IPR040476">
    <property type="entry name" value="CSD2"/>
</dbReference>
<evidence type="ECO:0000259" key="9">
    <source>
        <dbReference type="PROSITE" id="PS50126"/>
    </source>
</evidence>
<keyword evidence="2 7" id="KW-0963">Cytoplasm</keyword>
<evidence type="ECO:0000256" key="6">
    <source>
        <dbReference type="ARBA" id="ARBA00022884"/>
    </source>
</evidence>
<feature type="compositionally biased region" description="Low complexity" evidence="8">
    <location>
        <begin position="760"/>
        <end position="782"/>
    </location>
</feature>
<feature type="domain" description="S1 motif" evidence="9">
    <location>
        <begin position="664"/>
        <end position="745"/>
    </location>
</feature>
<name>A0A4R3LTI4_9HYPH</name>
<accession>A0A4R3LTI4</accession>
<comment type="similarity">
    <text evidence="7">Belongs to the RNR ribonuclease family. RNase R subfamily.</text>
</comment>
<dbReference type="HAMAP" id="MF_01895">
    <property type="entry name" value="RNase_R"/>
    <property type="match status" value="1"/>
</dbReference>
<dbReference type="InterPro" id="IPR004476">
    <property type="entry name" value="RNase_II/RNase_R"/>
</dbReference>
<keyword evidence="11" id="KW-1185">Reference proteome</keyword>
<evidence type="ECO:0000256" key="4">
    <source>
        <dbReference type="ARBA" id="ARBA00022801"/>
    </source>
</evidence>
<dbReference type="CDD" id="cd04471">
    <property type="entry name" value="S1_RNase_R"/>
    <property type="match status" value="1"/>
</dbReference>
<dbReference type="NCBIfam" id="TIGR00358">
    <property type="entry name" value="3_prime_RNase"/>
    <property type="match status" value="1"/>
</dbReference>
<evidence type="ECO:0000256" key="3">
    <source>
        <dbReference type="ARBA" id="ARBA00022722"/>
    </source>
</evidence>
<keyword evidence="6 7" id="KW-0694">RNA-binding</keyword>
<dbReference type="GO" id="GO:0006402">
    <property type="term" value="P:mRNA catabolic process"/>
    <property type="evidence" value="ECO:0007669"/>
    <property type="project" value="TreeGrafter"/>
</dbReference>
<comment type="catalytic activity">
    <reaction evidence="1 7">
        <text>Exonucleolytic cleavage in the 3'- to 5'-direction to yield nucleoside 5'-phosphates.</text>
        <dbReference type="EC" id="3.1.13.1"/>
    </reaction>
</comment>
<dbReference type="InterPro" id="IPR012340">
    <property type="entry name" value="NA-bd_OB-fold"/>
</dbReference>
<dbReference type="NCBIfam" id="TIGR02063">
    <property type="entry name" value="RNase_R"/>
    <property type="match status" value="1"/>
</dbReference>
<feature type="region of interest" description="Disordered" evidence="8">
    <location>
        <begin position="1"/>
        <end position="28"/>
    </location>
</feature>
<reference evidence="10 11" key="1">
    <citation type="submission" date="2019-03" db="EMBL/GenBank/DDBJ databases">
        <title>Genomic Encyclopedia of Type Strains, Phase IV (KMG-IV): sequencing the most valuable type-strain genomes for metagenomic binning, comparative biology and taxonomic classification.</title>
        <authorList>
            <person name="Goeker M."/>
        </authorList>
    </citation>
    <scope>NUCLEOTIDE SEQUENCE [LARGE SCALE GENOMIC DNA]</scope>
    <source>
        <strain evidence="10 11">DSM 9035</strain>
    </source>
</reference>
<feature type="region of interest" description="Disordered" evidence="8">
    <location>
        <begin position="753"/>
        <end position="804"/>
    </location>
</feature>
<evidence type="ECO:0000313" key="10">
    <source>
        <dbReference type="EMBL" id="TCT02869.1"/>
    </source>
</evidence>
<dbReference type="GO" id="GO:0008859">
    <property type="term" value="F:exoribonuclease II activity"/>
    <property type="evidence" value="ECO:0007669"/>
    <property type="project" value="UniProtKB-UniRule"/>
</dbReference>
<dbReference type="EC" id="3.1.13.1" evidence="7"/>
<comment type="subcellular location">
    <subcellularLocation>
        <location evidence="7">Cytoplasm</location>
    </subcellularLocation>
</comment>
<feature type="compositionally biased region" description="Low complexity" evidence="8">
    <location>
        <begin position="11"/>
        <end position="28"/>
    </location>
</feature>
<comment type="function">
    <text evidence="7">3'-5' exoribonuclease that releases 5'-nucleoside monophosphates and is involved in maturation of structured RNAs.</text>
</comment>
<dbReference type="Pfam" id="PF00773">
    <property type="entry name" value="RNB"/>
    <property type="match status" value="1"/>
</dbReference>
<evidence type="ECO:0000256" key="2">
    <source>
        <dbReference type="ARBA" id="ARBA00022490"/>
    </source>
</evidence>
<keyword evidence="4 7" id="KW-0378">Hydrolase</keyword>
<dbReference type="Gene3D" id="2.40.50.140">
    <property type="entry name" value="Nucleic acid-binding proteins"/>
    <property type="match status" value="1"/>
</dbReference>
<dbReference type="PANTHER" id="PTHR23355">
    <property type="entry name" value="RIBONUCLEASE"/>
    <property type="match status" value="1"/>
</dbReference>
<evidence type="ECO:0000256" key="8">
    <source>
        <dbReference type="SAM" id="MobiDB-lite"/>
    </source>
</evidence>
<dbReference type="PROSITE" id="PS50126">
    <property type="entry name" value="S1"/>
    <property type="match status" value="1"/>
</dbReference>
<dbReference type="SMART" id="SM00955">
    <property type="entry name" value="RNB"/>
    <property type="match status" value="1"/>
</dbReference>
<keyword evidence="5 7" id="KW-0269">Exonuclease</keyword>
<dbReference type="Pfam" id="PF00575">
    <property type="entry name" value="S1"/>
    <property type="match status" value="1"/>
</dbReference>
<keyword evidence="3 7" id="KW-0540">Nuclease</keyword>
<evidence type="ECO:0000256" key="1">
    <source>
        <dbReference type="ARBA" id="ARBA00001849"/>
    </source>
</evidence>
<evidence type="ECO:0000313" key="11">
    <source>
        <dbReference type="Proteomes" id="UP000294664"/>
    </source>
</evidence>
<organism evidence="10 11">
    <name type="scientific">Aquabacter spiritensis</name>
    <dbReference type="NCBI Taxonomy" id="933073"/>
    <lineage>
        <taxon>Bacteria</taxon>
        <taxon>Pseudomonadati</taxon>
        <taxon>Pseudomonadota</taxon>
        <taxon>Alphaproteobacteria</taxon>
        <taxon>Hyphomicrobiales</taxon>
        <taxon>Xanthobacteraceae</taxon>
        <taxon>Aquabacter</taxon>
    </lineage>
</organism>
<dbReference type="PROSITE" id="PS01175">
    <property type="entry name" value="RIBONUCLEASE_II"/>
    <property type="match status" value="1"/>
</dbReference>
<sequence length="804" mass="86522">MKPRRTPRRSASQPAGASEAAEAAAAAPDALDGALPTKDQLLAFIAQRGADVDKREIARAFGIGADQKGALRALLRELSEEGSVSRRRRKMHVAGALPGVVLADISSRDADGELIAVPVEWDEIEHGEAPRILVQVPRRAKGPAPGLSDRVLLRIADDMEDGRPVGRVLKVIEKARRQTLGIFRAAPQGGGRIIPIDKKNLGRELQVPPGAEQDAADGDLVSVDILRQRVFGLPTARVKERLGSLSSEKAVSLVAIHAHGIPHVFPQPVLAEAERARPATLAGREDWRDLPLVTIDPPDAKDHDDAVFAMPDADPANPGGFVVIVAIADVAAYILPGSALDREALLRGNSVYFPDRVVPMLPERISNDLCSLRPLEDRPALALRMVIGADGRKRDHSFHRILMRSAAKLAYAQAQAAIDGSPDEIAAPLVADVLRPLYAAYACVKKARDARQPLDLDLPERKIVLKPDGTVDRVIVPARLDAHRLIEEFMILANVAAAETLEAKRTPLIYRVHDGPTLEKIANLRTFLLTIDIKLPKGDSVRPSTFNRILAEVSGTDVSALVNQVVLRSQSQAEYAADNYGHFGLNLRRYAHFTSPIRRYSDLVVHRGLIRAHNFGRDGLPDDATPETLGEVAASISVTERRAMAAERETVDRLIAHHLADQIGATFAARVTGATKAGLFVALDETGADGFVPASTLGADYYRFDETRQALVGDRTGEMHRIGDRVEVRLVEAAPVAGALRFELLSEGTYLGAGRRGRSARPGGADKAGPAPRPGFRGAPRATKGKAPKGRSSKGPAKGGRGRS</sequence>
<dbReference type="InterPro" id="IPR011805">
    <property type="entry name" value="RNase_R"/>
</dbReference>
<feature type="compositionally biased region" description="Basic residues" evidence="8">
    <location>
        <begin position="783"/>
        <end position="792"/>
    </location>
</feature>
<dbReference type="SUPFAM" id="SSF50249">
    <property type="entry name" value="Nucleic acid-binding proteins"/>
    <property type="match status" value="3"/>
</dbReference>
<dbReference type="SMART" id="SM00316">
    <property type="entry name" value="S1"/>
    <property type="match status" value="1"/>
</dbReference>
<evidence type="ECO:0000256" key="7">
    <source>
        <dbReference type="HAMAP-Rule" id="MF_01895"/>
    </source>
</evidence>
<proteinExistence type="inferred from homology"/>
<dbReference type="Pfam" id="PF17876">
    <property type="entry name" value="CSD2"/>
    <property type="match status" value="1"/>
</dbReference>
<dbReference type="GO" id="GO:0005829">
    <property type="term" value="C:cytosol"/>
    <property type="evidence" value="ECO:0007669"/>
    <property type="project" value="TreeGrafter"/>
</dbReference>
<evidence type="ECO:0000256" key="5">
    <source>
        <dbReference type="ARBA" id="ARBA00022839"/>
    </source>
</evidence>
<gene>
    <name evidence="7" type="primary">rnr</name>
    <name evidence="10" type="ORF">EDC64_11141</name>
</gene>
<dbReference type="InterPro" id="IPR050180">
    <property type="entry name" value="RNR_Ribonuclease"/>
</dbReference>
<dbReference type="PANTHER" id="PTHR23355:SF9">
    <property type="entry name" value="DIS3-LIKE EXONUCLEASE 2"/>
    <property type="match status" value="1"/>
</dbReference>
<dbReference type="InterPro" id="IPR003029">
    <property type="entry name" value="S1_domain"/>
</dbReference>
<dbReference type="AlphaFoldDB" id="A0A4R3LTI4"/>
<protein>
    <recommendedName>
        <fullName evidence="7">Ribonuclease R</fullName>
        <shortName evidence="7">RNase R</shortName>
        <ecNumber evidence="7">3.1.13.1</ecNumber>
    </recommendedName>
</protein>